<feature type="non-terminal residue" evidence="2">
    <location>
        <position position="295"/>
    </location>
</feature>
<feature type="compositionally biased region" description="Acidic residues" evidence="1">
    <location>
        <begin position="22"/>
        <end position="35"/>
    </location>
</feature>
<evidence type="ECO:0000313" key="3">
    <source>
        <dbReference type="Proteomes" id="UP000054248"/>
    </source>
</evidence>
<protein>
    <submittedName>
        <fullName evidence="2">Uncharacterized protein</fullName>
    </submittedName>
</protein>
<sequence length="295" mass="33781">TDLSAEDRPDEEELNNIVGTPEDVEHDSDAEEPAAEEPAAPFSSGNPWDAVTNTDKVKKWNLEDAIHTTGKDDGEYKILTEQEYSRFLKVPPALRGHAGLVFHKKSKFDCEVRVVLGRLAWDYSQLDEPENAKFLRDSLDDIEARFPDLSPTHIFRRIDGKKEIQRWWSDVTKWVQTAAGKMGGSQNDLDHHVEMLDSKKSTKKYDVYKILGLKRAKVNYVAWGQTAQGIETCKKLINDEMEAWKVDPKNQAAMELDGRVFGQHRLQVEGRVWRKEFDRLTDDEKELYSSKNTSG</sequence>
<organism evidence="2 3">
    <name type="scientific">Tulasnella calospora MUT 4182</name>
    <dbReference type="NCBI Taxonomy" id="1051891"/>
    <lineage>
        <taxon>Eukaryota</taxon>
        <taxon>Fungi</taxon>
        <taxon>Dikarya</taxon>
        <taxon>Basidiomycota</taxon>
        <taxon>Agaricomycotina</taxon>
        <taxon>Agaricomycetes</taxon>
        <taxon>Cantharellales</taxon>
        <taxon>Tulasnellaceae</taxon>
        <taxon>Tulasnella</taxon>
    </lineage>
</organism>
<reference evidence="2 3" key="1">
    <citation type="submission" date="2014-04" db="EMBL/GenBank/DDBJ databases">
        <authorList>
            <consortium name="DOE Joint Genome Institute"/>
            <person name="Kuo A."/>
            <person name="Girlanda M."/>
            <person name="Perotto S."/>
            <person name="Kohler A."/>
            <person name="Nagy L.G."/>
            <person name="Floudas D."/>
            <person name="Copeland A."/>
            <person name="Barry K.W."/>
            <person name="Cichocki N."/>
            <person name="Veneault-Fourrey C."/>
            <person name="LaButti K."/>
            <person name="Lindquist E.A."/>
            <person name="Lipzen A."/>
            <person name="Lundell T."/>
            <person name="Morin E."/>
            <person name="Murat C."/>
            <person name="Sun H."/>
            <person name="Tunlid A."/>
            <person name="Henrissat B."/>
            <person name="Grigoriev I.V."/>
            <person name="Hibbett D.S."/>
            <person name="Martin F."/>
            <person name="Nordberg H.P."/>
            <person name="Cantor M.N."/>
            <person name="Hua S.X."/>
        </authorList>
    </citation>
    <scope>NUCLEOTIDE SEQUENCE [LARGE SCALE GENOMIC DNA]</scope>
    <source>
        <strain evidence="2 3">MUT 4182</strain>
    </source>
</reference>
<name>A0A0C3QUE9_9AGAM</name>
<dbReference type="Proteomes" id="UP000054248">
    <property type="component" value="Unassembled WGS sequence"/>
</dbReference>
<dbReference type="EMBL" id="KN822957">
    <property type="protein sequence ID" value="KIO32069.1"/>
    <property type="molecule type" value="Genomic_DNA"/>
</dbReference>
<evidence type="ECO:0000256" key="1">
    <source>
        <dbReference type="SAM" id="MobiDB-lite"/>
    </source>
</evidence>
<evidence type="ECO:0000313" key="2">
    <source>
        <dbReference type="EMBL" id="KIO32069.1"/>
    </source>
</evidence>
<feature type="region of interest" description="Disordered" evidence="1">
    <location>
        <begin position="1"/>
        <end position="50"/>
    </location>
</feature>
<proteinExistence type="predicted"/>
<gene>
    <name evidence="2" type="ORF">M407DRAFT_18885</name>
</gene>
<accession>A0A0C3QUE9</accession>
<dbReference type="OrthoDB" id="3256803at2759"/>
<dbReference type="AlphaFoldDB" id="A0A0C3QUE9"/>
<dbReference type="HOGENOM" id="CLU_945139_0_0_1"/>
<reference evidence="3" key="2">
    <citation type="submission" date="2015-01" db="EMBL/GenBank/DDBJ databases">
        <title>Evolutionary Origins and Diversification of the Mycorrhizal Mutualists.</title>
        <authorList>
            <consortium name="DOE Joint Genome Institute"/>
            <consortium name="Mycorrhizal Genomics Consortium"/>
            <person name="Kohler A."/>
            <person name="Kuo A."/>
            <person name="Nagy L.G."/>
            <person name="Floudas D."/>
            <person name="Copeland A."/>
            <person name="Barry K.W."/>
            <person name="Cichocki N."/>
            <person name="Veneault-Fourrey C."/>
            <person name="LaButti K."/>
            <person name="Lindquist E.A."/>
            <person name="Lipzen A."/>
            <person name="Lundell T."/>
            <person name="Morin E."/>
            <person name="Murat C."/>
            <person name="Riley R."/>
            <person name="Ohm R."/>
            <person name="Sun H."/>
            <person name="Tunlid A."/>
            <person name="Henrissat B."/>
            <person name="Grigoriev I.V."/>
            <person name="Hibbett D.S."/>
            <person name="Martin F."/>
        </authorList>
    </citation>
    <scope>NUCLEOTIDE SEQUENCE [LARGE SCALE GENOMIC DNA]</scope>
    <source>
        <strain evidence="3">MUT 4182</strain>
    </source>
</reference>
<keyword evidence="3" id="KW-1185">Reference proteome</keyword>
<feature type="non-terminal residue" evidence="2">
    <location>
        <position position="1"/>
    </location>
</feature>